<dbReference type="InterPro" id="IPR007325">
    <property type="entry name" value="KFase/CYL"/>
</dbReference>
<name>A0A5M6IF02_9PROT</name>
<dbReference type="Pfam" id="PF04199">
    <property type="entry name" value="Cyclase"/>
    <property type="match status" value="1"/>
</dbReference>
<evidence type="ECO:0000313" key="1">
    <source>
        <dbReference type="EMBL" id="KAA5606866.1"/>
    </source>
</evidence>
<dbReference type="EMBL" id="VWPJ01000002">
    <property type="protein sequence ID" value="KAA5606866.1"/>
    <property type="molecule type" value="Genomic_DNA"/>
</dbReference>
<dbReference type="OrthoDB" id="9777007at2"/>
<protein>
    <submittedName>
        <fullName evidence="1">Cyclase family protein</fullName>
    </submittedName>
</protein>
<dbReference type="Gene3D" id="3.50.30.50">
    <property type="entry name" value="Putative cyclase"/>
    <property type="match status" value="1"/>
</dbReference>
<dbReference type="GO" id="GO:0004061">
    <property type="term" value="F:arylformamidase activity"/>
    <property type="evidence" value="ECO:0007669"/>
    <property type="project" value="InterPro"/>
</dbReference>
<dbReference type="InterPro" id="IPR037175">
    <property type="entry name" value="KFase_sf"/>
</dbReference>
<dbReference type="SUPFAM" id="SSF102198">
    <property type="entry name" value="Putative cyclase"/>
    <property type="match status" value="1"/>
</dbReference>
<sequence>MTDIIDLTQTFEDGMPGFRMKGPDGVPRAFTASVQPFLTHEASAPNYADGVSFEITEVQFQTSIGTYLDSPRHRYPGRADIADLPLASLILDGVVVDGRAATPERPLGVAELPPAESLRGKAVLIRFGWDRHWGTDAYFRYPIVDRAGLAHLRDADIGLFGVDTINADDSADLERPAHTWFLDSGIHIVENLRGLEALGDRPFRFFAIPLKVRAAAAFPVRAFAEVR</sequence>
<accession>A0A5M6IF02</accession>
<dbReference type="Proteomes" id="UP000324065">
    <property type="component" value="Unassembled WGS sequence"/>
</dbReference>
<dbReference type="PANTHER" id="PTHR31118:SF32">
    <property type="entry name" value="KYNURENINE FORMAMIDASE"/>
    <property type="match status" value="1"/>
</dbReference>
<dbReference type="PANTHER" id="PTHR31118">
    <property type="entry name" value="CYCLASE-LIKE PROTEIN 2"/>
    <property type="match status" value="1"/>
</dbReference>
<comment type="caution">
    <text evidence="1">The sequence shown here is derived from an EMBL/GenBank/DDBJ whole genome shotgun (WGS) entry which is preliminary data.</text>
</comment>
<reference evidence="1 2" key="1">
    <citation type="submission" date="2019-09" db="EMBL/GenBank/DDBJ databases">
        <title>Genome sequence of Roseospira marina, one of the more divergent members of the non-sulfur purple photosynthetic bacterial family, the Rhodospirillaceae.</title>
        <authorList>
            <person name="Meyer T."/>
            <person name="Kyndt J."/>
        </authorList>
    </citation>
    <scope>NUCLEOTIDE SEQUENCE [LARGE SCALE GENOMIC DNA]</scope>
    <source>
        <strain evidence="1 2">DSM 15113</strain>
    </source>
</reference>
<keyword evidence="2" id="KW-1185">Reference proteome</keyword>
<gene>
    <name evidence="1" type="ORF">F1188_02825</name>
</gene>
<dbReference type="RefSeq" id="WP_150060877.1">
    <property type="nucleotide sequence ID" value="NZ_JACHII010000003.1"/>
</dbReference>
<organism evidence="1 2">
    <name type="scientific">Roseospira marina</name>
    <dbReference type="NCBI Taxonomy" id="140057"/>
    <lineage>
        <taxon>Bacteria</taxon>
        <taxon>Pseudomonadati</taxon>
        <taxon>Pseudomonadota</taxon>
        <taxon>Alphaproteobacteria</taxon>
        <taxon>Rhodospirillales</taxon>
        <taxon>Rhodospirillaceae</taxon>
        <taxon>Roseospira</taxon>
    </lineage>
</organism>
<evidence type="ECO:0000313" key="2">
    <source>
        <dbReference type="Proteomes" id="UP000324065"/>
    </source>
</evidence>
<proteinExistence type="predicted"/>
<dbReference type="AlphaFoldDB" id="A0A5M6IF02"/>
<dbReference type="GO" id="GO:0019441">
    <property type="term" value="P:L-tryptophan catabolic process to kynurenine"/>
    <property type="evidence" value="ECO:0007669"/>
    <property type="project" value="InterPro"/>
</dbReference>